<dbReference type="OrthoDB" id="4062651at2759"/>
<evidence type="ECO:0000313" key="2">
    <source>
        <dbReference type="Proteomes" id="UP000595140"/>
    </source>
</evidence>
<keyword evidence="2" id="KW-1185">Reference proteome</keyword>
<evidence type="ECO:0000313" key="1">
    <source>
        <dbReference type="EMBL" id="VFQ64326.1"/>
    </source>
</evidence>
<sequence>MPTVVKLLTGEMEVDGMKISEPGLLPKLLGLRNRTRKNLGTVSAGSGNDEGKSSTLTDNTVCTTLATMTFTSISDRST</sequence>
<proteinExistence type="predicted"/>
<accession>A0A484KQF9</accession>
<protein>
    <submittedName>
        <fullName evidence="1">Uncharacterized protein</fullName>
    </submittedName>
</protein>
<dbReference type="Proteomes" id="UP000595140">
    <property type="component" value="Unassembled WGS sequence"/>
</dbReference>
<organism evidence="1 2">
    <name type="scientific">Cuscuta campestris</name>
    <dbReference type="NCBI Taxonomy" id="132261"/>
    <lineage>
        <taxon>Eukaryota</taxon>
        <taxon>Viridiplantae</taxon>
        <taxon>Streptophyta</taxon>
        <taxon>Embryophyta</taxon>
        <taxon>Tracheophyta</taxon>
        <taxon>Spermatophyta</taxon>
        <taxon>Magnoliopsida</taxon>
        <taxon>eudicotyledons</taxon>
        <taxon>Gunneridae</taxon>
        <taxon>Pentapetalae</taxon>
        <taxon>asterids</taxon>
        <taxon>lamiids</taxon>
        <taxon>Solanales</taxon>
        <taxon>Convolvulaceae</taxon>
        <taxon>Cuscuteae</taxon>
        <taxon>Cuscuta</taxon>
        <taxon>Cuscuta subgen. Grammica</taxon>
        <taxon>Cuscuta sect. Cleistogrammica</taxon>
    </lineage>
</organism>
<dbReference type="AlphaFoldDB" id="A0A484KQF9"/>
<dbReference type="EMBL" id="OOIL02000403">
    <property type="protein sequence ID" value="VFQ64326.1"/>
    <property type="molecule type" value="Genomic_DNA"/>
</dbReference>
<reference evidence="1 2" key="1">
    <citation type="submission" date="2018-04" db="EMBL/GenBank/DDBJ databases">
        <authorList>
            <person name="Vogel A."/>
        </authorList>
    </citation>
    <scope>NUCLEOTIDE SEQUENCE [LARGE SCALE GENOMIC DNA]</scope>
</reference>
<name>A0A484KQF9_9ASTE</name>
<gene>
    <name evidence="1" type="ORF">CCAM_LOCUS6102</name>
</gene>